<dbReference type="Gene3D" id="1.20.5.110">
    <property type="match status" value="1"/>
</dbReference>
<dbReference type="OrthoDB" id="244190at2759"/>
<reference evidence="4" key="1">
    <citation type="submission" date="2022-03" db="EMBL/GenBank/DDBJ databases">
        <authorList>
            <person name="Legras J.-L."/>
            <person name="Devillers H."/>
            <person name="Grondin C."/>
        </authorList>
    </citation>
    <scope>NUCLEOTIDE SEQUENCE</scope>
    <source>
        <strain evidence="4">CLIB 1423</strain>
    </source>
</reference>
<dbReference type="InterPro" id="IPR000727">
    <property type="entry name" value="T_SNARE_dom"/>
</dbReference>
<gene>
    <name evidence="4" type="ORF">CLIB1423_01S06436</name>
</gene>
<feature type="region of interest" description="Disordered" evidence="1">
    <location>
        <begin position="114"/>
        <end position="140"/>
    </location>
</feature>
<keyword evidence="2" id="KW-0812">Transmembrane</keyword>
<comment type="caution">
    <text evidence="4">The sequence shown here is derived from an EMBL/GenBank/DDBJ whole genome shotgun (WGS) entry which is preliminary data.</text>
</comment>
<keyword evidence="2" id="KW-1133">Transmembrane helix</keyword>
<evidence type="ECO:0000256" key="2">
    <source>
        <dbReference type="SAM" id="Phobius"/>
    </source>
</evidence>
<evidence type="ECO:0000313" key="4">
    <source>
        <dbReference type="EMBL" id="CAH2350276.1"/>
    </source>
</evidence>
<dbReference type="AlphaFoldDB" id="A0A9P0VVU5"/>
<dbReference type="CDD" id="cd15859">
    <property type="entry name" value="SNARE_SYN8"/>
    <property type="match status" value="1"/>
</dbReference>
<organism evidence="4 5">
    <name type="scientific">[Candida] railenensis</name>
    <dbReference type="NCBI Taxonomy" id="45579"/>
    <lineage>
        <taxon>Eukaryota</taxon>
        <taxon>Fungi</taxon>
        <taxon>Dikarya</taxon>
        <taxon>Ascomycota</taxon>
        <taxon>Saccharomycotina</taxon>
        <taxon>Pichiomycetes</taxon>
        <taxon>Debaryomycetaceae</taxon>
        <taxon>Kurtzmaniella</taxon>
    </lineage>
</organism>
<keyword evidence="5" id="KW-1185">Reference proteome</keyword>
<dbReference type="PROSITE" id="PS50192">
    <property type="entry name" value="T_SNARE"/>
    <property type="match status" value="1"/>
</dbReference>
<evidence type="ECO:0000313" key="5">
    <source>
        <dbReference type="Proteomes" id="UP000837801"/>
    </source>
</evidence>
<sequence>MTIKDLDRSLTRIRVFQDELESQVEERDRMISVLQLVPSFNDNLDLINQLEKMSRVMKYFEEDFTREINSGIPKEDYDRVLSLFDKIYNSYIEITSDLQKDTYIDVSEYQFTKSGDLPKPPHLQHGKDAENNDAASSPAGGKVVRFKDNLIEDDPEDVAARQQLMSGGTKFKPYTDVEDSETSSIASSFDAQTNQQMFAQHQQQLLDQENDLGFLSDSVRRQHSMGLGINQEIDEHIILLNDLENGVDRAYTRLSQASNRLKSFQKLCKENGSMVTIILLTIILIVLLIVLN</sequence>
<dbReference type="Proteomes" id="UP000837801">
    <property type="component" value="Unassembled WGS sequence"/>
</dbReference>
<dbReference type="EMBL" id="CAKXYY010000001">
    <property type="protein sequence ID" value="CAH2350276.1"/>
    <property type="molecule type" value="Genomic_DNA"/>
</dbReference>
<name>A0A9P0VVU5_9ASCO</name>
<protein>
    <submittedName>
        <fullName evidence="4">Syntaxin-8</fullName>
    </submittedName>
</protein>
<evidence type="ECO:0000256" key="1">
    <source>
        <dbReference type="SAM" id="MobiDB-lite"/>
    </source>
</evidence>
<feature type="domain" description="T-SNARE coiled-coil homology" evidence="3">
    <location>
        <begin position="202"/>
        <end position="264"/>
    </location>
</feature>
<feature type="transmembrane region" description="Helical" evidence="2">
    <location>
        <begin position="272"/>
        <end position="291"/>
    </location>
</feature>
<proteinExistence type="predicted"/>
<dbReference type="SMART" id="SM00397">
    <property type="entry name" value="t_SNARE"/>
    <property type="match status" value="1"/>
</dbReference>
<evidence type="ECO:0000259" key="3">
    <source>
        <dbReference type="PROSITE" id="PS50192"/>
    </source>
</evidence>
<keyword evidence="2" id="KW-0472">Membrane</keyword>
<dbReference type="SUPFAM" id="SSF58038">
    <property type="entry name" value="SNARE fusion complex"/>
    <property type="match status" value="1"/>
</dbReference>
<accession>A0A9P0VVU5</accession>